<dbReference type="CDD" id="cd06153">
    <property type="entry name" value="YjgF_YER057c_UK114_like_5"/>
    <property type="match status" value="1"/>
</dbReference>
<keyword evidence="3" id="KW-1185">Reference proteome</keyword>
<protein>
    <recommendedName>
        <fullName evidence="1">Chorismatase FkbO/Hyg5-like N-terminal domain-containing protein</fullName>
    </recommendedName>
</protein>
<dbReference type="Pfam" id="PF21168">
    <property type="entry name" value="FkbO_Hyg5-like_N"/>
    <property type="match status" value="1"/>
</dbReference>
<reference evidence="3" key="1">
    <citation type="journal article" date="2019" name="Int. J. Syst. Evol. Microbiol.">
        <title>The Global Catalogue of Microorganisms (GCM) 10K type strain sequencing project: providing services to taxonomists for standard genome sequencing and annotation.</title>
        <authorList>
            <consortium name="The Broad Institute Genomics Platform"/>
            <consortium name="The Broad Institute Genome Sequencing Center for Infectious Disease"/>
            <person name="Wu L."/>
            <person name="Ma J."/>
        </authorList>
    </citation>
    <scope>NUCLEOTIDE SEQUENCE [LARGE SCALE GENOMIC DNA]</scope>
    <source>
        <strain evidence="3">JCM 3296</strain>
    </source>
</reference>
<evidence type="ECO:0000313" key="2">
    <source>
        <dbReference type="EMBL" id="GGU31631.1"/>
    </source>
</evidence>
<dbReference type="InterPro" id="IPR035959">
    <property type="entry name" value="RutC-like_sf"/>
</dbReference>
<dbReference type="Gene3D" id="3.30.1330.40">
    <property type="entry name" value="RutC-like"/>
    <property type="match status" value="1"/>
</dbReference>
<name>A0ABQ2UG87_9PSEU</name>
<dbReference type="InterPro" id="IPR031038">
    <property type="entry name" value="Chori_FkbO_Hyg5"/>
</dbReference>
<organism evidence="2 3">
    <name type="scientific">Lentzea flava</name>
    <dbReference type="NCBI Taxonomy" id="103732"/>
    <lineage>
        <taxon>Bacteria</taxon>
        <taxon>Bacillati</taxon>
        <taxon>Actinomycetota</taxon>
        <taxon>Actinomycetes</taxon>
        <taxon>Pseudonocardiales</taxon>
        <taxon>Pseudonocardiaceae</taxon>
        <taxon>Lentzea</taxon>
    </lineage>
</organism>
<feature type="domain" description="Chorismatase FkbO/Hyg5-like N-terminal" evidence="1">
    <location>
        <begin position="99"/>
        <end position="220"/>
    </location>
</feature>
<dbReference type="Proteomes" id="UP000649573">
    <property type="component" value="Unassembled WGS sequence"/>
</dbReference>
<dbReference type="NCBIfam" id="TIGR04444">
    <property type="entry name" value="chori_FkbO_Hyg5"/>
    <property type="match status" value="1"/>
</dbReference>
<gene>
    <name evidence="2" type="ORF">GCM10010178_24940</name>
</gene>
<dbReference type="SUPFAM" id="SSF55298">
    <property type="entry name" value="YjgF-like"/>
    <property type="match status" value="1"/>
</dbReference>
<accession>A0ABQ2UG87</accession>
<proteinExistence type="predicted"/>
<evidence type="ECO:0000259" key="1">
    <source>
        <dbReference type="Pfam" id="PF21168"/>
    </source>
</evidence>
<dbReference type="InterPro" id="IPR049368">
    <property type="entry name" value="FkbO_Hyg5-like_N"/>
</dbReference>
<sequence length="373" mass="41110">MLIFNHQPGRDVRNNVTGFILQNVSPTPRRGIDMTQEQQTVDLPRSVFTGLAEARGGAVTGNVLGVINYTTECTGPRVENGRLTLDLHMAADAGEAFAEVWTTGREVVTGEHHGVVYAHDGEYLLVAGRIAPAGRYTEDTRAAYVAALDLMDTLGYKNCFRMWNFINDINADNADGLEVYRDFCKGRAEAFELFHFGDSEVPSATGIGSLGGGIAFYFLASRSAALTSVENSKQMAAYHYPRQYGPRPPKFARATYLATTHTDRRSGQIYVAGTASIRGHETLHAGDIEAQVKLSLDNIEHLISDENLAAYEITQGNSLHNLDNIKVYVRHRSDIPAVRRMCEERFSPNAHIQYLNVDVCRADLLVEIEGIVA</sequence>
<comment type="caution">
    <text evidence="2">The sequence shown here is derived from an EMBL/GenBank/DDBJ whole genome shotgun (WGS) entry which is preliminary data.</text>
</comment>
<evidence type="ECO:0000313" key="3">
    <source>
        <dbReference type="Proteomes" id="UP000649573"/>
    </source>
</evidence>
<dbReference type="EMBL" id="BMRE01000007">
    <property type="protein sequence ID" value="GGU31631.1"/>
    <property type="molecule type" value="Genomic_DNA"/>
</dbReference>